<organism evidence="1 2">
    <name type="scientific">Myxococcus xanthus</name>
    <dbReference type="NCBI Taxonomy" id="34"/>
    <lineage>
        <taxon>Bacteria</taxon>
        <taxon>Pseudomonadati</taxon>
        <taxon>Myxococcota</taxon>
        <taxon>Myxococcia</taxon>
        <taxon>Myxococcales</taxon>
        <taxon>Cystobacterineae</taxon>
        <taxon>Myxococcaceae</taxon>
        <taxon>Myxococcus</taxon>
    </lineage>
</organism>
<reference evidence="1 2" key="1">
    <citation type="journal article" date="2019" name="Science">
        <title>Social genes are selection hotspots in kin groups of a soil microbe.</title>
        <authorList>
            <person name="Wielgoss S."/>
            <person name="Wolfensberger R."/>
            <person name="Sun L."/>
            <person name="Fiegna F."/>
            <person name="Velicer G.J."/>
        </authorList>
    </citation>
    <scope>NUCLEOTIDE SEQUENCE [LARGE SCALE GENOMIC DNA]</scope>
    <source>
        <strain evidence="1 2">MC3.5.9c15</strain>
    </source>
</reference>
<dbReference type="NCBIfam" id="NF047593">
    <property type="entry name" value="IS66_ISAeme5_TnpA"/>
    <property type="match status" value="1"/>
</dbReference>
<name>A0AAE6KV28_MYXXA</name>
<dbReference type="AlphaFoldDB" id="A0AAE6KV28"/>
<protein>
    <submittedName>
        <fullName evidence="1">Uncharacterized protein</fullName>
    </submittedName>
</protein>
<gene>
    <name evidence="1" type="ORF">BHS09_30985</name>
</gene>
<evidence type="ECO:0000313" key="2">
    <source>
        <dbReference type="Proteomes" id="UP000320179"/>
    </source>
</evidence>
<dbReference type="Proteomes" id="UP000320179">
    <property type="component" value="Chromosome"/>
</dbReference>
<sequence length="104" mass="11721">MSKPVETQEWFRVAEAFEASGLTQQEFSQHRGLRLSTLQSWVYRRRRQLARKPEPVRLLPVEVAGTPQLSTTPLEVVLASGARLRFASGTDVDYVARLVVALGR</sequence>
<evidence type="ECO:0000313" key="1">
    <source>
        <dbReference type="EMBL" id="QDE71047.1"/>
    </source>
</evidence>
<dbReference type="EMBL" id="CP017174">
    <property type="protein sequence ID" value="QDE71047.1"/>
    <property type="molecule type" value="Genomic_DNA"/>
</dbReference>
<proteinExistence type="predicted"/>
<accession>A0AAE6KV28</accession>